<gene>
    <name evidence="1" type="ORF">PAP_01480</name>
</gene>
<accession>A0A075LRK1</accession>
<evidence type="ECO:0000313" key="2">
    <source>
        <dbReference type="Proteomes" id="UP000027981"/>
    </source>
</evidence>
<evidence type="ECO:0008006" key="3">
    <source>
        <dbReference type="Google" id="ProtNLM"/>
    </source>
</evidence>
<dbReference type="HOGENOM" id="CLU_102063_1_0_2"/>
<reference evidence="2" key="1">
    <citation type="submission" date="2013-06" db="EMBL/GenBank/DDBJ databases">
        <title>Complete Genome Sequence of Hyperthermophilic Palaeococcus pacificus DY20341T, Isolated from a Deep-Sea Hydrothermal Sediments.</title>
        <authorList>
            <person name="Zeng X."/>
            <person name="Shao Z."/>
        </authorList>
    </citation>
    <scope>NUCLEOTIDE SEQUENCE [LARGE SCALE GENOMIC DNA]</scope>
    <source>
        <strain evidence="2">DY20341</strain>
    </source>
</reference>
<dbReference type="InterPro" id="IPR005489">
    <property type="entry name" value="DUF257"/>
</dbReference>
<keyword evidence="2" id="KW-1185">Reference proteome</keyword>
<dbReference type="Proteomes" id="UP000027981">
    <property type="component" value="Chromosome"/>
</dbReference>
<dbReference type="AlphaFoldDB" id="A0A075LRK1"/>
<sequence>MGKIPEKIFELIDKTHFGDMILIEYEPFYAAELVTMILLEYARKGGLSIIIDDNLDCLHIVKEHLRFLGIEEDFKDAFVIKTGGKLNIGTVVGRVKIESEPAIYIKRYEEISSKTFTEVDRAVNIVLGLERLFAFVQNTREFYTLIGSIQSFLGNEKRKAFYIIDKNVALSLKYNLLPELERIASTVVYISGEHGEGKVIFKKSPYSDLVGQEFKFSLKDLIG</sequence>
<organism evidence="1 2">
    <name type="scientific">Palaeococcus pacificus DY20341</name>
    <dbReference type="NCBI Taxonomy" id="1343739"/>
    <lineage>
        <taxon>Archaea</taxon>
        <taxon>Methanobacteriati</taxon>
        <taxon>Methanobacteriota</taxon>
        <taxon>Thermococci</taxon>
        <taxon>Thermococcales</taxon>
        <taxon>Thermococcaceae</taxon>
        <taxon>Palaeococcus</taxon>
    </lineage>
</organism>
<protein>
    <recommendedName>
        <fullName evidence="3">KaiC-like domain-containing protein</fullName>
    </recommendedName>
</protein>
<proteinExistence type="predicted"/>
<dbReference type="EMBL" id="CP006019">
    <property type="protein sequence ID" value="AIF68736.1"/>
    <property type="molecule type" value="Genomic_DNA"/>
</dbReference>
<dbReference type="KEGG" id="ppac:PAP_01480"/>
<dbReference type="STRING" id="1343739.PAP_01480"/>
<dbReference type="Gene3D" id="3.40.50.11570">
    <property type="entry name" value="Protein of unknown function DUF257"/>
    <property type="match status" value="1"/>
</dbReference>
<dbReference type="Pfam" id="PF03192">
    <property type="entry name" value="DUF257"/>
    <property type="match status" value="1"/>
</dbReference>
<reference evidence="1 2" key="2">
    <citation type="journal article" date="2015" name="Genome Announc.">
        <title>Complete Genome Sequence of Hyperthermophilic Piezophilic Archaeon Palaeococcus pacificus DY20341T, Isolated from Deep-Sea Hydrothermal Sediments.</title>
        <authorList>
            <person name="Zeng X."/>
            <person name="Jebbar M."/>
            <person name="Shao Z."/>
        </authorList>
    </citation>
    <scope>NUCLEOTIDE SEQUENCE [LARGE SCALE GENOMIC DNA]</scope>
    <source>
        <strain evidence="1 2">DY20341</strain>
    </source>
</reference>
<evidence type="ECO:0000313" key="1">
    <source>
        <dbReference type="EMBL" id="AIF68736.1"/>
    </source>
</evidence>
<dbReference type="eggNOG" id="arCOG03789">
    <property type="taxonomic scope" value="Archaea"/>
</dbReference>
<name>A0A075LRK1_9EURY</name>